<name>A0A1I6DDW1_9FIRM</name>
<dbReference type="InterPro" id="IPR050570">
    <property type="entry name" value="Cell_wall_metabolism_enzyme"/>
</dbReference>
<dbReference type="PANTHER" id="PTHR21666:SF289">
    <property type="entry name" value="L-ALA--D-GLU ENDOPEPTIDASE"/>
    <property type="match status" value="1"/>
</dbReference>
<dbReference type="PANTHER" id="PTHR21666">
    <property type="entry name" value="PEPTIDASE-RELATED"/>
    <property type="match status" value="1"/>
</dbReference>
<gene>
    <name evidence="5" type="ORF">SAMN05660706_10958</name>
</gene>
<dbReference type="Pfam" id="PF24568">
    <property type="entry name" value="CC_PcsB"/>
    <property type="match status" value="1"/>
</dbReference>
<keyword evidence="1" id="KW-0732">Signal</keyword>
<sequence>MRSGWKRKVTAIVLTAALVTGYGTAYGADLENLLQQTRQKLDRTKQQEREKKQEVSSYSREVQALDRDIALKNREINNLSAQLDLALAGLEKNKQELAQAEAELEDSTEELHRRVRGMYENGTVSYLEVLLASRDFGDFLNRYELLKRVVTRDVRVVEEVESLKEDLEKRKEALEQQKESIAALMRQQQAARLDLASRHAAKRELLADAKKDLSRYQAEVERLEREEESLIQQITRQNAGQTPAATGAYQWPLPGHTYISSPFGYRIHPILKTRRLHTGIDIPAPMGTTVQATQSGQVINVSYMTGYGKVVIIDHGGGIKSLYAHMSAQLVENGAVVNKGQAIGKVGSTGMSTGPHLHFEIRKNGTPVNPRNYV</sequence>
<dbReference type="RefSeq" id="WP_092482758.1">
    <property type="nucleotide sequence ID" value="NZ_FOYM01000009.1"/>
</dbReference>
<feature type="coiled-coil region" evidence="2">
    <location>
        <begin position="27"/>
        <end position="114"/>
    </location>
</feature>
<accession>A0A1I6DDW1</accession>
<evidence type="ECO:0000256" key="1">
    <source>
        <dbReference type="ARBA" id="ARBA00022729"/>
    </source>
</evidence>
<dbReference type="Proteomes" id="UP000199584">
    <property type="component" value="Unassembled WGS sequence"/>
</dbReference>
<dbReference type="InterPro" id="IPR011055">
    <property type="entry name" value="Dup_hybrid_motif"/>
</dbReference>
<dbReference type="FunFam" id="2.70.70.10:FF:000006">
    <property type="entry name" value="M23 family peptidase"/>
    <property type="match status" value="1"/>
</dbReference>
<keyword evidence="6" id="KW-1185">Reference proteome</keyword>
<evidence type="ECO:0000313" key="6">
    <source>
        <dbReference type="Proteomes" id="UP000199584"/>
    </source>
</evidence>
<dbReference type="InterPro" id="IPR057309">
    <property type="entry name" value="PcsB_CC"/>
</dbReference>
<dbReference type="Gene3D" id="2.70.70.10">
    <property type="entry name" value="Glucose Permease (Domain IIA)"/>
    <property type="match status" value="1"/>
</dbReference>
<proteinExistence type="predicted"/>
<reference evidence="6" key="1">
    <citation type="submission" date="2016-10" db="EMBL/GenBank/DDBJ databases">
        <authorList>
            <person name="Varghese N."/>
            <person name="Submissions S."/>
        </authorList>
    </citation>
    <scope>NUCLEOTIDE SEQUENCE [LARGE SCALE GENOMIC DNA]</scope>
    <source>
        <strain evidence="6">DSM 3669</strain>
    </source>
</reference>
<dbReference type="SUPFAM" id="SSF51261">
    <property type="entry name" value="Duplicated hybrid motif"/>
    <property type="match status" value="1"/>
</dbReference>
<evidence type="ECO:0000256" key="2">
    <source>
        <dbReference type="SAM" id="Coils"/>
    </source>
</evidence>
<keyword evidence="2" id="KW-0175">Coiled coil</keyword>
<dbReference type="EMBL" id="FOYM01000009">
    <property type="protein sequence ID" value="SFR03587.1"/>
    <property type="molecule type" value="Genomic_DNA"/>
</dbReference>
<organism evidence="5 6">
    <name type="scientific">Desulfoscipio geothermicus DSM 3669</name>
    <dbReference type="NCBI Taxonomy" id="1121426"/>
    <lineage>
        <taxon>Bacteria</taxon>
        <taxon>Bacillati</taxon>
        <taxon>Bacillota</taxon>
        <taxon>Clostridia</taxon>
        <taxon>Eubacteriales</taxon>
        <taxon>Desulfallaceae</taxon>
        <taxon>Desulfoscipio</taxon>
    </lineage>
</organism>
<evidence type="ECO:0000259" key="4">
    <source>
        <dbReference type="Pfam" id="PF24568"/>
    </source>
</evidence>
<dbReference type="CDD" id="cd12797">
    <property type="entry name" value="M23_peptidase"/>
    <property type="match status" value="1"/>
</dbReference>
<evidence type="ECO:0000313" key="5">
    <source>
        <dbReference type="EMBL" id="SFR03587.1"/>
    </source>
</evidence>
<dbReference type="Gene3D" id="6.10.250.3150">
    <property type="match status" value="1"/>
</dbReference>
<feature type="domain" description="M23ase beta-sheet core" evidence="3">
    <location>
        <begin position="276"/>
        <end position="370"/>
    </location>
</feature>
<dbReference type="InterPro" id="IPR016047">
    <property type="entry name" value="M23ase_b-sheet_dom"/>
</dbReference>
<feature type="coiled-coil region" evidence="2">
    <location>
        <begin position="157"/>
        <end position="240"/>
    </location>
</feature>
<dbReference type="AlphaFoldDB" id="A0A1I6DDW1"/>
<protein>
    <submittedName>
        <fullName evidence="5">Peptidase family M23</fullName>
    </submittedName>
</protein>
<dbReference type="STRING" id="39060.SAMN05660706_10958"/>
<evidence type="ECO:0000259" key="3">
    <source>
        <dbReference type="Pfam" id="PF01551"/>
    </source>
</evidence>
<dbReference type="OrthoDB" id="9814460at2"/>
<dbReference type="GO" id="GO:0004222">
    <property type="term" value="F:metalloendopeptidase activity"/>
    <property type="evidence" value="ECO:0007669"/>
    <property type="project" value="TreeGrafter"/>
</dbReference>
<dbReference type="Pfam" id="PF01551">
    <property type="entry name" value="Peptidase_M23"/>
    <property type="match status" value="1"/>
</dbReference>
<feature type="domain" description="Peptidoglycan hydrolase PcsB coiled-coil" evidence="4">
    <location>
        <begin position="98"/>
        <end position="169"/>
    </location>
</feature>